<evidence type="ECO:0000313" key="3">
    <source>
        <dbReference type="Proteomes" id="UP000218811"/>
    </source>
</evidence>
<feature type="compositionally biased region" description="Polar residues" evidence="1">
    <location>
        <begin position="149"/>
        <end position="165"/>
    </location>
</feature>
<keyword evidence="3" id="KW-1185">Reference proteome</keyword>
<proteinExistence type="predicted"/>
<feature type="region of interest" description="Disordered" evidence="1">
    <location>
        <begin position="1"/>
        <end position="185"/>
    </location>
</feature>
<name>A0A2H3JZJ7_WOLCO</name>
<reference evidence="2 3" key="1">
    <citation type="journal article" date="2012" name="Science">
        <title>The Paleozoic origin of enzymatic lignin decomposition reconstructed from 31 fungal genomes.</title>
        <authorList>
            <person name="Floudas D."/>
            <person name="Binder M."/>
            <person name="Riley R."/>
            <person name="Barry K."/>
            <person name="Blanchette R.A."/>
            <person name="Henrissat B."/>
            <person name="Martinez A.T."/>
            <person name="Otillar R."/>
            <person name="Spatafora J.W."/>
            <person name="Yadav J.S."/>
            <person name="Aerts A."/>
            <person name="Benoit I."/>
            <person name="Boyd A."/>
            <person name="Carlson A."/>
            <person name="Copeland A."/>
            <person name="Coutinho P.M."/>
            <person name="de Vries R.P."/>
            <person name="Ferreira P."/>
            <person name="Findley K."/>
            <person name="Foster B."/>
            <person name="Gaskell J."/>
            <person name="Glotzer D."/>
            <person name="Gorecki P."/>
            <person name="Heitman J."/>
            <person name="Hesse C."/>
            <person name="Hori C."/>
            <person name="Igarashi K."/>
            <person name="Jurgens J.A."/>
            <person name="Kallen N."/>
            <person name="Kersten P."/>
            <person name="Kohler A."/>
            <person name="Kuees U."/>
            <person name="Kumar T.K.A."/>
            <person name="Kuo A."/>
            <person name="LaButti K."/>
            <person name="Larrondo L.F."/>
            <person name="Lindquist E."/>
            <person name="Ling A."/>
            <person name="Lombard V."/>
            <person name="Lucas S."/>
            <person name="Lundell T."/>
            <person name="Martin R."/>
            <person name="McLaughlin D.J."/>
            <person name="Morgenstern I."/>
            <person name="Morin E."/>
            <person name="Murat C."/>
            <person name="Nagy L.G."/>
            <person name="Nolan M."/>
            <person name="Ohm R.A."/>
            <person name="Patyshakuliyeva A."/>
            <person name="Rokas A."/>
            <person name="Ruiz-Duenas F.J."/>
            <person name="Sabat G."/>
            <person name="Salamov A."/>
            <person name="Samejima M."/>
            <person name="Schmutz J."/>
            <person name="Slot J.C."/>
            <person name="St John F."/>
            <person name="Stenlid J."/>
            <person name="Sun H."/>
            <person name="Sun S."/>
            <person name="Syed K."/>
            <person name="Tsang A."/>
            <person name="Wiebenga A."/>
            <person name="Young D."/>
            <person name="Pisabarro A."/>
            <person name="Eastwood D.C."/>
            <person name="Martin F."/>
            <person name="Cullen D."/>
            <person name="Grigoriev I.V."/>
            <person name="Hibbett D.S."/>
        </authorList>
    </citation>
    <scope>NUCLEOTIDE SEQUENCE [LARGE SCALE GENOMIC DNA]</scope>
    <source>
        <strain evidence="2 3">MD-104</strain>
    </source>
</reference>
<dbReference type="EMBL" id="KB468124">
    <property type="protein sequence ID" value="PCH42174.1"/>
    <property type="molecule type" value="Genomic_DNA"/>
</dbReference>
<evidence type="ECO:0000256" key="1">
    <source>
        <dbReference type="SAM" id="MobiDB-lite"/>
    </source>
</evidence>
<dbReference type="Proteomes" id="UP000218811">
    <property type="component" value="Unassembled WGS sequence"/>
</dbReference>
<feature type="compositionally biased region" description="Polar residues" evidence="1">
    <location>
        <begin position="127"/>
        <end position="139"/>
    </location>
</feature>
<protein>
    <submittedName>
        <fullName evidence="2">Uncharacterized protein</fullName>
    </submittedName>
</protein>
<feature type="region of interest" description="Disordered" evidence="1">
    <location>
        <begin position="190"/>
        <end position="209"/>
    </location>
</feature>
<organism evidence="2 3">
    <name type="scientific">Wolfiporia cocos (strain MD-104)</name>
    <name type="common">Brown rot fungus</name>
    <dbReference type="NCBI Taxonomy" id="742152"/>
    <lineage>
        <taxon>Eukaryota</taxon>
        <taxon>Fungi</taxon>
        <taxon>Dikarya</taxon>
        <taxon>Basidiomycota</taxon>
        <taxon>Agaricomycotina</taxon>
        <taxon>Agaricomycetes</taxon>
        <taxon>Polyporales</taxon>
        <taxon>Phaeolaceae</taxon>
        <taxon>Wolfiporia</taxon>
    </lineage>
</organism>
<gene>
    <name evidence="2" type="ORF">WOLCODRAFT_143906</name>
</gene>
<dbReference type="STRING" id="742152.A0A2H3JZJ7"/>
<sequence length="341" mass="37153">MYSPRSYGSPPPELSNNPFIDHPANALTRYPDISGGDDFSDPSSSHYTAWLQRPSGFVQNSTPPAMYADQGFSPGYGGAYQQQQQQPQPLQPQQTAYGGGMGYMSSPQGYGAPVQSPTMTGRPGFQPASSFGQQLSAQVNGPGAYAGLPQQQPQYTGYSAQTPSQFGGAYTPGYAPQPTGQYFPEFDPYAQQQQQQQTALGGSQYRPPHPREYVRDHKAELETWDGYSWKQVQNSFDALKEAWTVRKREIEARARSLGGAGVFGAGGYPGMYGGQAQEVARLESLAKEADSNHDSVAASSFQMHEVYTGYRQSGDIASKRRVREAINAALNSLPDWPPQSF</sequence>
<feature type="compositionally biased region" description="Low complexity" evidence="1">
    <location>
        <begin position="81"/>
        <end position="94"/>
    </location>
</feature>
<dbReference type="AlphaFoldDB" id="A0A2H3JZJ7"/>
<feature type="compositionally biased region" description="Low complexity" evidence="1">
    <location>
        <begin position="31"/>
        <end position="45"/>
    </location>
</feature>
<dbReference type="OMA" id="AQFDPYS"/>
<evidence type="ECO:0000313" key="2">
    <source>
        <dbReference type="EMBL" id="PCH42174.1"/>
    </source>
</evidence>
<accession>A0A2H3JZJ7</accession>
<dbReference type="OrthoDB" id="3253876at2759"/>